<evidence type="ECO:0008006" key="3">
    <source>
        <dbReference type="Google" id="ProtNLM"/>
    </source>
</evidence>
<evidence type="ECO:0000313" key="2">
    <source>
        <dbReference type="Proteomes" id="UP000297299"/>
    </source>
</evidence>
<name>A0A4Y8CXX4_9HELO</name>
<sequence length="525" mass="59330">MFKFNTKIIPADNSEESKIFRKLGNKEAYQLALHTLDGHRNKSITCRYTTPQSYLSHTNRLIRIVETAIIEALPLHPILQAGIIEANSRSPAWKRLLYLNLDEHLTWRFLQIPENFDDVSRELTLSEIDSNFPRIEERPGWRIVVLYQERVNLLEVHFTWNQAYGDGISGRIFQEDLFRRLKIAAQQGKIEDNTPTCSLIPLPSTPNLLPSIEELCRFPRSISFLAKSLWEIFTPAAISRTKLSLAHWAPIHLIPYSTQYRSCSISRTTLHDIHLACHKKKSTLVSLLHALMALSLASQLDEKTASAFQSCTTLNMRRFIPSISSRSLYSEFNVERMMGNYETSISHKFDKGLVAQLREKLPGDGNQDLLLSPGQLRQIWKISACTCGEIESKIATVLKNDPAGAMQHIENWQKRIKNASKRPRQFSWLITDARILDGKLKIDNEVSSAEVKLEGENAWILHTAGFASSAEIMGAAFVISLMSVKGAGLSVGVSWQDCVCGVGMGERVAADLKKWLEQIAEEAYP</sequence>
<protein>
    <recommendedName>
        <fullName evidence="3">Alcohol acetyltransferase</fullName>
    </recommendedName>
</protein>
<dbReference type="PANTHER" id="PTHR28037">
    <property type="entry name" value="ALCOHOL O-ACETYLTRANSFERASE 1-RELATED"/>
    <property type="match status" value="1"/>
</dbReference>
<dbReference type="EMBL" id="PHWZ01000279">
    <property type="protein sequence ID" value="TEY49968.1"/>
    <property type="molecule type" value="Genomic_DNA"/>
</dbReference>
<reference evidence="1 2" key="1">
    <citation type="submission" date="2017-11" db="EMBL/GenBank/DDBJ databases">
        <title>Comparative genomics of Botrytis spp.</title>
        <authorList>
            <person name="Valero-Jimenez C.A."/>
            <person name="Tapia P."/>
            <person name="Veloso J."/>
            <person name="Silva-Moreno E."/>
            <person name="Staats M."/>
            <person name="Valdes J.H."/>
            <person name="Van Kan J.A.L."/>
        </authorList>
    </citation>
    <scope>NUCLEOTIDE SEQUENCE [LARGE SCALE GENOMIC DNA]</scope>
    <source>
        <strain evidence="1 2">MUCL2830</strain>
    </source>
</reference>
<proteinExistence type="predicted"/>
<dbReference type="InterPro" id="IPR052058">
    <property type="entry name" value="Alcohol_O-acetyltransferase"/>
</dbReference>
<dbReference type="OrthoDB" id="2150604at2759"/>
<evidence type="ECO:0000313" key="1">
    <source>
        <dbReference type="EMBL" id="TEY49968.1"/>
    </source>
</evidence>
<dbReference type="Pfam" id="PF07247">
    <property type="entry name" value="AATase"/>
    <property type="match status" value="1"/>
</dbReference>
<gene>
    <name evidence="1" type="ORF">BOTCAL_0280g00120</name>
</gene>
<dbReference type="AlphaFoldDB" id="A0A4Y8CXX4"/>
<organism evidence="1 2">
    <name type="scientific">Botryotinia calthae</name>
    <dbReference type="NCBI Taxonomy" id="38488"/>
    <lineage>
        <taxon>Eukaryota</taxon>
        <taxon>Fungi</taxon>
        <taxon>Dikarya</taxon>
        <taxon>Ascomycota</taxon>
        <taxon>Pezizomycotina</taxon>
        <taxon>Leotiomycetes</taxon>
        <taxon>Helotiales</taxon>
        <taxon>Sclerotiniaceae</taxon>
        <taxon>Botryotinia</taxon>
    </lineage>
</organism>
<dbReference type="STRING" id="38488.A0A4Y8CXX4"/>
<dbReference type="GO" id="GO:0008080">
    <property type="term" value="F:N-acetyltransferase activity"/>
    <property type="evidence" value="ECO:0007669"/>
    <property type="project" value="TreeGrafter"/>
</dbReference>
<dbReference type="InterPro" id="IPR010828">
    <property type="entry name" value="Atf2/Sli1-like"/>
</dbReference>
<accession>A0A4Y8CXX4</accession>
<comment type="caution">
    <text evidence="1">The sequence shown here is derived from an EMBL/GenBank/DDBJ whole genome shotgun (WGS) entry which is preliminary data.</text>
</comment>
<dbReference type="PANTHER" id="PTHR28037:SF1">
    <property type="entry name" value="ALCOHOL O-ACETYLTRANSFERASE 1-RELATED"/>
    <property type="match status" value="1"/>
</dbReference>
<keyword evidence="2" id="KW-1185">Reference proteome</keyword>
<dbReference type="Proteomes" id="UP000297299">
    <property type="component" value="Unassembled WGS sequence"/>
</dbReference>